<dbReference type="Gene3D" id="3.20.20.450">
    <property type="entry name" value="EAL domain"/>
    <property type="match status" value="1"/>
</dbReference>
<dbReference type="PANTHER" id="PTHR33121">
    <property type="entry name" value="CYCLIC DI-GMP PHOSPHODIESTERASE PDEF"/>
    <property type="match status" value="1"/>
</dbReference>
<feature type="domain" description="EAL" evidence="2">
    <location>
        <begin position="395"/>
        <end position="635"/>
    </location>
</feature>
<dbReference type="RefSeq" id="WP_087437768.1">
    <property type="nucleotide sequence ID" value="NZ_CP021416.1"/>
</dbReference>
<dbReference type="SUPFAM" id="SSF141868">
    <property type="entry name" value="EAL domain-like"/>
    <property type="match status" value="1"/>
</dbReference>
<dbReference type="InterPro" id="IPR035919">
    <property type="entry name" value="EAL_sf"/>
</dbReference>
<dbReference type="PROSITE" id="PS50883">
    <property type="entry name" value="EAL"/>
    <property type="match status" value="1"/>
</dbReference>
<name>A0A1Y0HKD8_9BACT</name>
<evidence type="ECO:0000313" key="4">
    <source>
        <dbReference type="EMBL" id="ARU47703.1"/>
    </source>
</evidence>
<dbReference type="PANTHER" id="PTHR33121:SF79">
    <property type="entry name" value="CYCLIC DI-GMP PHOSPHODIESTERASE PDED-RELATED"/>
    <property type="match status" value="1"/>
</dbReference>
<dbReference type="AlphaFoldDB" id="A0A1Y0HKD8"/>
<dbReference type="NCBIfam" id="TIGR00254">
    <property type="entry name" value="GGDEF"/>
    <property type="match status" value="1"/>
</dbReference>
<feature type="transmembrane region" description="Helical" evidence="1">
    <location>
        <begin position="198"/>
        <end position="218"/>
    </location>
</feature>
<evidence type="ECO:0000313" key="5">
    <source>
        <dbReference type="Proteomes" id="UP000196005"/>
    </source>
</evidence>
<reference evidence="5" key="1">
    <citation type="submission" date="2017-05" db="EMBL/GenBank/DDBJ databases">
        <title>Dechlorination kinetics govern the competition between two new strains of the genus Sulfurospirillum.</title>
        <authorList>
            <person name="Buttet G.F."/>
            <person name="Murray A.M."/>
            <person name="Goris T."/>
            <person name="Burion M."/>
            <person name="Lin B."/>
            <person name="Rolle M."/>
            <person name="Maillard J."/>
        </authorList>
    </citation>
    <scope>NUCLEOTIDE SEQUENCE [LARGE SCALE GENOMIC DNA]</scope>
    <source>
        <strain evidence="5">SL2-1</strain>
    </source>
</reference>
<keyword evidence="1" id="KW-0812">Transmembrane</keyword>
<proteinExistence type="predicted"/>
<dbReference type="SUPFAM" id="SSF55073">
    <property type="entry name" value="Nucleotide cyclase"/>
    <property type="match status" value="1"/>
</dbReference>
<dbReference type="InterPro" id="IPR001633">
    <property type="entry name" value="EAL_dom"/>
</dbReference>
<dbReference type="PROSITE" id="PS50887">
    <property type="entry name" value="GGDEF"/>
    <property type="match status" value="1"/>
</dbReference>
<dbReference type="CDD" id="cd01948">
    <property type="entry name" value="EAL"/>
    <property type="match status" value="1"/>
</dbReference>
<accession>A0A1Y0HKD8</accession>
<dbReference type="OrthoDB" id="9790732at2"/>
<dbReference type="Proteomes" id="UP000196005">
    <property type="component" value="Chromosome"/>
</dbReference>
<keyword evidence="5" id="KW-1185">Reference proteome</keyword>
<dbReference type="GO" id="GO:0071111">
    <property type="term" value="F:cyclic-guanylate-specific phosphodiesterase activity"/>
    <property type="evidence" value="ECO:0007669"/>
    <property type="project" value="UniProtKB-EC"/>
</dbReference>
<dbReference type="Gene3D" id="3.30.70.270">
    <property type="match status" value="1"/>
</dbReference>
<dbReference type="FunFam" id="3.30.70.270:FF:000001">
    <property type="entry name" value="Diguanylate cyclase domain protein"/>
    <property type="match status" value="1"/>
</dbReference>
<dbReference type="InterPro" id="IPR000160">
    <property type="entry name" value="GGDEF_dom"/>
</dbReference>
<sequence>MDSDKLFFKYPFYFIFPTFIIATILGLVLFSTANLEQSIEKKLFEISISDVFSITNNSASSIQSLLKESTDYTSDIKLNSALQHKIEESLKTLITPNIKYAYLLYRDSRGVFRFLGDASKHEDKAFIDQKFDADSPEWLDIYAQKKALIIRHSMLQQLSMSYLVPIMYQNNVELILAIDFSIQKVEEINQIIHMIQNGIFVVMAVIFIILFFVIIQAVRFRAVKKTAFIDKLTNVYNRNYLQKYEDFINLNDYILATLDIDYFKKVNDTYGHDAGDKVLKQVADTILLAIRHKDDIVIRYGGEEFLILAKTRRDDHLGALNVIERISHTIQETRFHISSNESIKVTVSIGVNLVPYKSRTFSEAFKLADIALYNAKNKGRNTIDIYDENEYTQNLCLSLNEIKAAIEENRILCYYQAIVDTQTQKLSHYEALLRIIDKNGSIILPEKILPTIRGTFVLRNITKEVLRICYEQLVEKPSIAININLNPHDIIDEAILTLLKSYAKQKNIAHRMGLEIIESEEITHRDDAKNNLLMLKKLGYRILIDDFGSGYSNFIYLTEIKTDFIKIDGTIIQKILDDKISFLLVKNIVSFAKEAHIKVIAEYVSNEMIYDKIKSLGIEYSQGLFFAEPTPSIAS</sequence>
<gene>
    <name evidence="4" type="ORF">Sdiek1_0527</name>
</gene>
<dbReference type="KEGG" id="suls:Sdiek1_0527"/>
<evidence type="ECO:0000259" key="2">
    <source>
        <dbReference type="PROSITE" id="PS50883"/>
    </source>
</evidence>
<keyword evidence="1" id="KW-1133">Transmembrane helix</keyword>
<dbReference type="InterPro" id="IPR029787">
    <property type="entry name" value="Nucleotide_cyclase"/>
</dbReference>
<feature type="transmembrane region" description="Helical" evidence="1">
    <location>
        <begin position="12"/>
        <end position="33"/>
    </location>
</feature>
<dbReference type="EC" id="3.1.4.52" evidence="4"/>
<dbReference type="Pfam" id="PF00990">
    <property type="entry name" value="GGDEF"/>
    <property type="match status" value="1"/>
</dbReference>
<feature type="domain" description="GGDEF" evidence="3">
    <location>
        <begin position="251"/>
        <end position="388"/>
    </location>
</feature>
<dbReference type="InterPro" id="IPR043128">
    <property type="entry name" value="Rev_trsase/Diguanyl_cyclase"/>
</dbReference>
<dbReference type="CDD" id="cd01949">
    <property type="entry name" value="GGDEF"/>
    <property type="match status" value="1"/>
</dbReference>
<dbReference type="SMART" id="SM00267">
    <property type="entry name" value="GGDEF"/>
    <property type="match status" value="1"/>
</dbReference>
<evidence type="ECO:0000256" key="1">
    <source>
        <dbReference type="SAM" id="Phobius"/>
    </source>
</evidence>
<evidence type="ECO:0000259" key="3">
    <source>
        <dbReference type="PROSITE" id="PS50887"/>
    </source>
</evidence>
<dbReference type="InterPro" id="IPR050706">
    <property type="entry name" value="Cyclic-di-GMP_PDE-like"/>
</dbReference>
<protein>
    <submittedName>
        <fullName evidence="4">Cyclic di-GMP phosphodiesterase PdeB</fullName>
        <ecNumber evidence="4">3.1.4.52</ecNumber>
    </submittedName>
</protein>
<keyword evidence="1" id="KW-0472">Membrane</keyword>
<dbReference type="EMBL" id="CP021416">
    <property type="protein sequence ID" value="ARU47703.1"/>
    <property type="molecule type" value="Genomic_DNA"/>
</dbReference>
<dbReference type="SMART" id="SM00052">
    <property type="entry name" value="EAL"/>
    <property type="match status" value="1"/>
</dbReference>
<organism evidence="4 5">
    <name type="scientific">Sulfurospirillum diekertiae</name>
    <dbReference type="NCBI Taxonomy" id="1854492"/>
    <lineage>
        <taxon>Bacteria</taxon>
        <taxon>Pseudomonadati</taxon>
        <taxon>Campylobacterota</taxon>
        <taxon>Epsilonproteobacteria</taxon>
        <taxon>Campylobacterales</taxon>
        <taxon>Sulfurospirillaceae</taxon>
        <taxon>Sulfurospirillum</taxon>
    </lineage>
</organism>
<keyword evidence="4" id="KW-0378">Hydrolase</keyword>
<dbReference type="Pfam" id="PF00563">
    <property type="entry name" value="EAL"/>
    <property type="match status" value="1"/>
</dbReference>